<dbReference type="EMBL" id="QBQT01000019">
    <property type="protein sequence ID" value="PUD82944.1"/>
    <property type="molecule type" value="Genomic_DNA"/>
</dbReference>
<dbReference type="InterPro" id="IPR032466">
    <property type="entry name" value="Metal_Hydrolase"/>
</dbReference>
<dbReference type="AlphaFoldDB" id="A0A2T6VYS3"/>
<proteinExistence type="predicted"/>
<keyword evidence="4" id="KW-0862">Zinc</keyword>
<accession>A0A2T6VYS3</accession>
<dbReference type="GO" id="GO:0044205">
    <property type="term" value="P:'de novo' UMP biosynthetic process"/>
    <property type="evidence" value="ECO:0007669"/>
    <property type="project" value="UniProtKB-UniPathway"/>
</dbReference>
<evidence type="ECO:0000256" key="5">
    <source>
        <dbReference type="ARBA" id="ARBA00022975"/>
    </source>
</evidence>
<dbReference type="InterPro" id="IPR002195">
    <property type="entry name" value="Dihydroorotase_CS"/>
</dbReference>
<dbReference type="GO" id="GO:0005829">
    <property type="term" value="C:cytosol"/>
    <property type="evidence" value="ECO:0007669"/>
    <property type="project" value="TreeGrafter"/>
</dbReference>
<dbReference type="GO" id="GO:0004151">
    <property type="term" value="F:dihydroorotase activity"/>
    <property type="evidence" value="ECO:0007669"/>
    <property type="project" value="InterPro"/>
</dbReference>
<name>A0A2T6VYS3_HELPX</name>
<protein>
    <submittedName>
        <fullName evidence="6">Dihydroorotase</fullName>
    </submittedName>
</protein>
<sequence>GSLNPHCFCKPLIKTKKDQERLLSLALKAHPKISFGSDSAPHFISKKHSANIPAGIFSAPILLPALCELFEKHNALENLQAFISDNAKKIYALENLPNKKARLSKKPFIVPTHTLCLNEKIAILRGGETLSWNLQEIA</sequence>
<keyword evidence="3" id="KW-0378">Hydrolase</keyword>
<evidence type="ECO:0000313" key="6">
    <source>
        <dbReference type="EMBL" id="PUD82944.1"/>
    </source>
</evidence>
<organism evidence="6 7">
    <name type="scientific">Helicobacter pylori</name>
    <name type="common">Campylobacter pylori</name>
    <dbReference type="NCBI Taxonomy" id="210"/>
    <lineage>
        <taxon>Bacteria</taxon>
        <taxon>Pseudomonadati</taxon>
        <taxon>Campylobacterota</taxon>
        <taxon>Epsilonproteobacteria</taxon>
        <taxon>Campylobacterales</taxon>
        <taxon>Helicobacteraceae</taxon>
        <taxon>Helicobacter</taxon>
    </lineage>
</organism>
<dbReference type="UniPathway" id="UPA00070">
    <property type="reaction ID" value="UER00117"/>
</dbReference>
<evidence type="ECO:0000256" key="3">
    <source>
        <dbReference type="ARBA" id="ARBA00022801"/>
    </source>
</evidence>
<dbReference type="Gene3D" id="3.20.20.140">
    <property type="entry name" value="Metal-dependent hydrolases"/>
    <property type="match status" value="1"/>
</dbReference>
<dbReference type="InterPro" id="IPR004721">
    <property type="entry name" value="DHOdimr"/>
</dbReference>
<comment type="caution">
    <text evidence="6">The sequence shown here is derived from an EMBL/GenBank/DDBJ whole genome shotgun (WGS) entry which is preliminary data.</text>
</comment>
<evidence type="ECO:0000256" key="1">
    <source>
        <dbReference type="ARBA" id="ARBA00002368"/>
    </source>
</evidence>
<evidence type="ECO:0000256" key="4">
    <source>
        <dbReference type="ARBA" id="ARBA00022833"/>
    </source>
</evidence>
<reference evidence="6 7" key="1">
    <citation type="submission" date="2018-01" db="EMBL/GenBank/DDBJ databases">
        <title>Helicobacter pylori genome-wide association study shows promise for predicting gastric cancer risk.</title>
        <authorList>
            <person name="Berthenet E."/>
            <person name="Yahara K."/>
            <person name="Thorell K."/>
            <person name="Pascoe B."/>
            <person name="Meric G."/>
            <person name="Mikhail J.M."/>
            <person name="Engstrand L."/>
            <person name="Enroth H."/>
            <person name="Burette A."/>
            <person name="Megraud F."/>
            <person name="Atherton J."/>
            <person name="Smith S."/>
            <person name="Wilkinson T.S."/>
            <person name="Hitchings M.D."/>
            <person name="Falush D."/>
            <person name="Sheppard S.K."/>
        </authorList>
    </citation>
    <scope>NUCLEOTIDE SEQUENCE [LARGE SCALE GENOMIC DNA]</scope>
    <source>
        <strain evidence="6 7">GIL237</strain>
    </source>
</reference>
<comment type="function">
    <text evidence="1">Catalyzes the reversible cyclization of carbamoyl aspartate to dihydroorotate.</text>
</comment>
<keyword evidence="5" id="KW-0665">Pyrimidine biosynthesis</keyword>
<gene>
    <name evidence="6" type="ORF">C2R72_00355</name>
</gene>
<dbReference type="Proteomes" id="UP000244700">
    <property type="component" value="Unassembled WGS sequence"/>
</dbReference>
<dbReference type="PANTHER" id="PTHR43137:SF1">
    <property type="entry name" value="DIHYDROOROTASE"/>
    <property type="match status" value="1"/>
</dbReference>
<dbReference type="SUPFAM" id="SSF51556">
    <property type="entry name" value="Metallo-dependent hydrolases"/>
    <property type="match status" value="1"/>
</dbReference>
<evidence type="ECO:0000313" key="7">
    <source>
        <dbReference type="Proteomes" id="UP000244700"/>
    </source>
</evidence>
<dbReference type="PROSITE" id="PS00483">
    <property type="entry name" value="DIHYDROOROTASE_2"/>
    <property type="match status" value="1"/>
</dbReference>
<evidence type="ECO:0000256" key="2">
    <source>
        <dbReference type="ARBA" id="ARBA00022723"/>
    </source>
</evidence>
<feature type="non-terminal residue" evidence="6">
    <location>
        <position position="1"/>
    </location>
</feature>
<keyword evidence="2" id="KW-0479">Metal-binding</keyword>
<dbReference type="PANTHER" id="PTHR43137">
    <property type="entry name" value="DIHYDROOROTASE"/>
    <property type="match status" value="1"/>
</dbReference>
<dbReference type="GO" id="GO:0046872">
    <property type="term" value="F:metal ion binding"/>
    <property type="evidence" value="ECO:0007669"/>
    <property type="project" value="UniProtKB-KW"/>
</dbReference>
<dbReference type="GO" id="GO:0006207">
    <property type="term" value="P:'de novo' pyrimidine nucleobase biosynthetic process"/>
    <property type="evidence" value="ECO:0007669"/>
    <property type="project" value="TreeGrafter"/>
</dbReference>